<reference evidence="5" key="1">
    <citation type="journal article" date="2019" name="Int. J. Syst. Evol. Microbiol.">
        <title>The Global Catalogue of Microorganisms (GCM) 10K type strain sequencing project: providing services to taxonomists for standard genome sequencing and annotation.</title>
        <authorList>
            <consortium name="The Broad Institute Genomics Platform"/>
            <consortium name="The Broad Institute Genome Sequencing Center for Infectious Disease"/>
            <person name="Wu L."/>
            <person name="Ma J."/>
        </authorList>
    </citation>
    <scope>NUCLEOTIDE SEQUENCE [LARGE SCALE GENOMIC DNA]</scope>
    <source>
        <strain evidence="5">KCTC 33575</strain>
    </source>
</reference>
<comment type="caution">
    <text evidence="4">The sequence shown here is derived from an EMBL/GenBank/DDBJ whole genome shotgun (WGS) entry which is preliminary data.</text>
</comment>
<evidence type="ECO:0000313" key="5">
    <source>
        <dbReference type="Proteomes" id="UP001597519"/>
    </source>
</evidence>
<dbReference type="InterPro" id="IPR036452">
    <property type="entry name" value="Ribo_hydro-like"/>
</dbReference>
<proteinExistence type="predicted"/>
<dbReference type="InterPro" id="IPR001910">
    <property type="entry name" value="Inosine/uridine_hydrolase_dom"/>
</dbReference>
<dbReference type="Gene3D" id="3.90.245.10">
    <property type="entry name" value="Ribonucleoside hydrolase-like"/>
    <property type="match status" value="1"/>
</dbReference>
<dbReference type="CDD" id="cd02650">
    <property type="entry name" value="nuc_hydro_CaPnhB"/>
    <property type="match status" value="1"/>
</dbReference>
<dbReference type="GO" id="GO:0016787">
    <property type="term" value="F:hydrolase activity"/>
    <property type="evidence" value="ECO:0007669"/>
    <property type="project" value="UniProtKB-KW"/>
</dbReference>
<sequence length="310" mass="33635">MEKVILDVDTGIDDALAILYAVESGALDILGITAVNGNVPLQNVTKNTLKVLQLAGRQDIKVYPGASEPYLKEAQHVFHIHGKDGIGNALDDMTVEGTEENLFAADFIIESVNKYPGEVTIILVGPLTNLALALKKAPEIAGLIKRIVVMGGAVDCPGNITPAAEFNIHADAEAAKVVFHKGLDITLVGLDVTSQTMMDLSDIETLAGTKYYDFIKQSTDVYRKYGEELYGRNSCALHDPLTVGYVLDESLITTREVYTDVEITGELSYGQTIADFSNRLGQQPNMKVSLEVDSGRFVKHFIDTLGNQKS</sequence>
<evidence type="ECO:0000256" key="2">
    <source>
        <dbReference type="ARBA" id="ARBA00023295"/>
    </source>
</evidence>
<dbReference type="RefSeq" id="WP_377775856.1">
    <property type="nucleotide sequence ID" value="NZ_JBHUOQ010000005.1"/>
</dbReference>
<dbReference type="PANTHER" id="PTHR12304">
    <property type="entry name" value="INOSINE-URIDINE PREFERRING NUCLEOSIDE HYDROLASE"/>
    <property type="match status" value="1"/>
</dbReference>
<organism evidence="4 5">
    <name type="scientific">Corticicoccus populi</name>
    <dbReference type="NCBI Taxonomy" id="1812821"/>
    <lineage>
        <taxon>Bacteria</taxon>
        <taxon>Bacillati</taxon>
        <taxon>Bacillota</taxon>
        <taxon>Bacilli</taxon>
        <taxon>Bacillales</taxon>
        <taxon>Staphylococcaceae</taxon>
        <taxon>Corticicoccus</taxon>
    </lineage>
</organism>
<evidence type="ECO:0000256" key="1">
    <source>
        <dbReference type="ARBA" id="ARBA00022801"/>
    </source>
</evidence>
<feature type="domain" description="Inosine/uridine-preferring nucleoside hydrolase" evidence="3">
    <location>
        <begin position="4"/>
        <end position="298"/>
    </location>
</feature>
<evidence type="ECO:0000259" key="3">
    <source>
        <dbReference type="Pfam" id="PF01156"/>
    </source>
</evidence>
<dbReference type="Proteomes" id="UP001597519">
    <property type="component" value="Unassembled WGS sequence"/>
</dbReference>
<protein>
    <submittedName>
        <fullName evidence="4">Nucleoside hydrolase</fullName>
    </submittedName>
</protein>
<keyword evidence="5" id="KW-1185">Reference proteome</keyword>
<dbReference type="InterPro" id="IPR023186">
    <property type="entry name" value="IUNH"/>
</dbReference>
<name>A0ABW5X078_9STAP</name>
<gene>
    <name evidence="4" type="ORF">ACFSX4_13735</name>
</gene>
<evidence type="ECO:0000313" key="4">
    <source>
        <dbReference type="EMBL" id="MFD2831533.1"/>
    </source>
</evidence>
<dbReference type="PANTHER" id="PTHR12304:SF4">
    <property type="entry name" value="URIDINE NUCLEOSIDASE"/>
    <property type="match status" value="1"/>
</dbReference>
<accession>A0ABW5X078</accession>
<dbReference type="EMBL" id="JBHUOQ010000005">
    <property type="protein sequence ID" value="MFD2831533.1"/>
    <property type="molecule type" value="Genomic_DNA"/>
</dbReference>
<keyword evidence="1 4" id="KW-0378">Hydrolase</keyword>
<dbReference type="SUPFAM" id="SSF53590">
    <property type="entry name" value="Nucleoside hydrolase"/>
    <property type="match status" value="1"/>
</dbReference>
<dbReference type="Pfam" id="PF01156">
    <property type="entry name" value="IU_nuc_hydro"/>
    <property type="match status" value="1"/>
</dbReference>
<keyword evidence="2" id="KW-0326">Glycosidase</keyword>